<dbReference type="InterPro" id="IPR017501">
    <property type="entry name" value="Phage_infect_YhgE_C"/>
</dbReference>
<evidence type="ECO:0000256" key="2">
    <source>
        <dbReference type="ARBA" id="ARBA00022692"/>
    </source>
</evidence>
<reference evidence="7" key="2">
    <citation type="submission" date="2023-08" db="EMBL/GenBank/DDBJ databases">
        <title>Identification and characterization of horizontal gene transfer across gut microbiota members of farm animals based on homology search.</title>
        <authorList>
            <person name="Schwarzerova J."/>
            <person name="Nykrynova M."/>
            <person name="Jureckova K."/>
            <person name="Cejkova D."/>
            <person name="Rychlik I."/>
        </authorList>
    </citation>
    <scope>NUCLEOTIDE SEQUENCE</scope>
    <source>
        <strain evidence="7">15_COKtk</strain>
    </source>
</reference>
<organism evidence="7 8">
    <name type="scientific">Collinsella ihumii</name>
    <dbReference type="NCBI Taxonomy" id="1720204"/>
    <lineage>
        <taxon>Bacteria</taxon>
        <taxon>Bacillati</taxon>
        <taxon>Actinomycetota</taxon>
        <taxon>Coriobacteriia</taxon>
        <taxon>Coriobacteriales</taxon>
        <taxon>Coriobacteriaceae</taxon>
        <taxon>Collinsella</taxon>
    </lineage>
</organism>
<dbReference type="PANTHER" id="PTHR43077:SF10">
    <property type="entry name" value="TRANSPORT PERMEASE PROTEIN"/>
    <property type="match status" value="1"/>
</dbReference>
<keyword evidence="4 5" id="KW-0472">Membrane</keyword>
<evidence type="ECO:0000256" key="3">
    <source>
        <dbReference type="ARBA" id="ARBA00022989"/>
    </source>
</evidence>
<feature type="domain" description="ABC-2 type transporter transmembrane" evidence="6">
    <location>
        <begin position="29"/>
        <end position="158"/>
    </location>
</feature>
<feature type="transmembrane region" description="Helical" evidence="5">
    <location>
        <begin position="609"/>
        <end position="633"/>
    </location>
</feature>
<dbReference type="InterPro" id="IPR013525">
    <property type="entry name" value="ABC2_TM"/>
</dbReference>
<dbReference type="PANTHER" id="PTHR43077">
    <property type="entry name" value="TRANSPORT PERMEASE YVFS-RELATED"/>
    <property type="match status" value="1"/>
</dbReference>
<feature type="transmembrane region" description="Helical" evidence="5">
    <location>
        <begin position="20"/>
        <end position="38"/>
    </location>
</feature>
<evidence type="ECO:0000259" key="6">
    <source>
        <dbReference type="Pfam" id="PF12698"/>
    </source>
</evidence>
<evidence type="ECO:0000256" key="1">
    <source>
        <dbReference type="ARBA" id="ARBA00004141"/>
    </source>
</evidence>
<dbReference type="Pfam" id="PF12698">
    <property type="entry name" value="ABC2_membrane_3"/>
    <property type="match status" value="2"/>
</dbReference>
<gene>
    <name evidence="7" type="ORF">QVN40_05850</name>
</gene>
<accession>A0AAW7JXG2</accession>
<evidence type="ECO:0000313" key="8">
    <source>
        <dbReference type="Proteomes" id="UP001168505"/>
    </source>
</evidence>
<evidence type="ECO:0000313" key="7">
    <source>
        <dbReference type="EMBL" id="MDN0069230.1"/>
    </source>
</evidence>
<dbReference type="GO" id="GO:0016020">
    <property type="term" value="C:membrane"/>
    <property type="evidence" value="ECO:0007669"/>
    <property type="project" value="UniProtKB-SubCell"/>
</dbReference>
<feature type="transmembrane region" description="Helical" evidence="5">
    <location>
        <begin position="801"/>
        <end position="820"/>
    </location>
</feature>
<sequence>MRTVFRIFARDLKRIVRNPAAVVIALGVCIIPSLYAWINILANWDPYENTSTVPVAVVIEDAGADIPGRGPTNAGEMVRERLEENDQLGWTFVDTEEEATDKVRAGDAYAAFIIPRDFTSTLAGVLDGNAQPAHIAYYVNEKENAIAPKVTDTGATTLEDQISNEFVRVVGEVASEKLKGAAAGALADIDRGTTGAASALRDTASSLDGLSRDIDGLDATLSSSRDAIADARASLVSIAGTSDALAGTLDSSLGTLGDARSGMREMASTLSDALGTGTGTIARISSTSAYDLSALAGDVAWAQSTVDAAIARIRALDGTVQTFKTSLETVRSTIVTLTPQDGEQTTIQTDIVKELDVQIQALVELSDAQNAQLDRLQQISDDIKRAAGDVRDLSGSVAGAVQDGTERIADLQAQLSGGALPELTSSLDAFASAGGRLSGALASVRPLTEQASSLLGQLDTLLDQTASTARDTSGTIRDTSARVRGLADDLDALGSAQAASELSRLVDLDPTRVGSFMGSPATMVDKAVFPVENYGSGVAPFYTNLALWVGGFVLVAIYKLEVDAEGIGTVLPYQAFFGRWLLLAALGQIQAIICCTGDVLLGIQCVSPVAYVFAGMVASLVYVLIVYALAVSFKHIGKALGVLLVVLQIPGAAGTYPIEMMPGFFRALHPWLPFTYGIDAMREAVAGFYGMYYVQNLAVLMLFCAPALIVGIGARRRLLRINTLFDRRLAQTDLMIAERTDATEAVRAPENLGGAGALLADPARARGFERAYPRLVHRGLIALGWVPAVLLLALFVLPAKLPLLICWIVSLACSCAYLIVIEYLHSLAAPAAATRAAAHGRAGTGSHFPSDSERS</sequence>
<feature type="transmembrane region" description="Helical" evidence="5">
    <location>
        <begin position="580"/>
        <end position="603"/>
    </location>
</feature>
<feature type="transmembrane region" description="Helical" evidence="5">
    <location>
        <begin position="541"/>
        <end position="560"/>
    </location>
</feature>
<dbReference type="GO" id="GO:0140359">
    <property type="term" value="F:ABC-type transporter activity"/>
    <property type="evidence" value="ECO:0007669"/>
    <property type="project" value="InterPro"/>
</dbReference>
<dbReference type="RefSeq" id="WP_289827050.1">
    <property type="nucleotide sequence ID" value="NZ_JAUEIR010000004.1"/>
</dbReference>
<feature type="transmembrane region" description="Helical" evidence="5">
    <location>
        <begin position="775"/>
        <end position="795"/>
    </location>
</feature>
<name>A0AAW7JXG2_9ACTN</name>
<dbReference type="AlphaFoldDB" id="A0AAW7JXG2"/>
<feature type="domain" description="ABC-2 type transporter transmembrane" evidence="6">
    <location>
        <begin position="532"/>
        <end position="709"/>
    </location>
</feature>
<dbReference type="EMBL" id="JAUEIR010000004">
    <property type="protein sequence ID" value="MDN0069230.1"/>
    <property type="molecule type" value="Genomic_DNA"/>
</dbReference>
<feature type="transmembrane region" description="Helical" evidence="5">
    <location>
        <begin position="640"/>
        <end position="658"/>
    </location>
</feature>
<dbReference type="InterPro" id="IPR017500">
    <property type="entry name" value="Phage_infect_YhgE_N"/>
</dbReference>
<dbReference type="SUPFAM" id="SSF58104">
    <property type="entry name" value="Methyl-accepting chemotaxis protein (MCP) signaling domain"/>
    <property type="match status" value="1"/>
</dbReference>
<keyword evidence="3 5" id="KW-1133">Transmembrane helix</keyword>
<protein>
    <submittedName>
        <fullName evidence="7">YhgE/Pip domain-containing protein</fullName>
    </submittedName>
</protein>
<reference evidence="7" key="1">
    <citation type="submission" date="2023-06" db="EMBL/GenBank/DDBJ databases">
        <authorList>
            <person name="Zeman M."/>
            <person name="Kubasova T."/>
            <person name="Jahodarova E."/>
            <person name="Nykrynova M."/>
            <person name="Rychlik I."/>
        </authorList>
    </citation>
    <scope>NUCLEOTIDE SEQUENCE</scope>
    <source>
        <strain evidence="7">15_COKtk</strain>
    </source>
</reference>
<dbReference type="NCBIfam" id="TIGR03062">
    <property type="entry name" value="pip_yhgE_Cterm"/>
    <property type="match status" value="1"/>
</dbReference>
<dbReference type="InterPro" id="IPR051328">
    <property type="entry name" value="T7SS_ABC-Transporter"/>
</dbReference>
<evidence type="ECO:0000256" key="4">
    <source>
        <dbReference type="ARBA" id="ARBA00023136"/>
    </source>
</evidence>
<comment type="caution">
    <text evidence="7">The sequence shown here is derived from an EMBL/GenBank/DDBJ whole genome shotgun (WGS) entry which is preliminary data.</text>
</comment>
<comment type="subcellular location">
    <subcellularLocation>
        <location evidence="1">Membrane</location>
        <topology evidence="1">Multi-pass membrane protein</topology>
    </subcellularLocation>
</comment>
<dbReference type="Gene3D" id="3.40.1710.10">
    <property type="entry name" value="abc type-2 transporter like domain"/>
    <property type="match status" value="1"/>
</dbReference>
<keyword evidence="2 5" id="KW-0812">Transmembrane</keyword>
<proteinExistence type="predicted"/>
<feature type="transmembrane region" description="Helical" evidence="5">
    <location>
        <begin position="692"/>
        <end position="714"/>
    </location>
</feature>
<dbReference type="NCBIfam" id="TIGR03061">
    <property type="entry name" value="pip_yhgE_Nterm"/>
    <property type="match status" value="1"/>
</dbReference>
<dbReference type="Proteomes" id="UP001168505">
    <property type="component" value="Unassembled WGS sequence"/>
</dbReference>
<evidence type="ECO:0000256" key="5">
    <source>
        <dbReference type="SAM" id="Phobius"/>
    </source>
</evidence>